<keyword evidence="1" id="KW-0732">Signal</keyword>
<organism evidence="2 3">
    <name type="scientific">Rhizobium paknamense</name>
    <dbReference type="NCBI Taxonomy" id="1206817"/>
    <lineage>
        <taxon>Bacteria</taxon>
        <taxon>Pseudomonadati</taxon>
        <taxon>Pseudomonadota</taxon>
        <taxon>Alphaproteobacteria</taxon>
        <taxon>Hyphomicrobiales</taxon>
        <taxon>Rhizobiaceae</taxon>
        <taxon>Rhizobium/Agrobacterium group</taxon>
        <taxon>Rhizobium</taxon>
    </lineage>
</organism>
<name>A0ABU0IJ54_9HYPH</name>
<dbReference type="EMBL" id="JAUSWH010000028">
    <property type="protein sequence ID" value="MDQ0458281.1"/>
    <property type="molecule type" value="Genomic_DNA"/>
</dbReference>
<evidence type="ECO:0000256" key="1">
    <source>
        <dbReference type="SAM" id="SignalP"/>
    </source>
</evidence>
<gene>
    <name evidence="2" type="ORF">QO005_004641</name>
</gene>
<keyword evidence="3" id="KW-1185">Reference proteome</keyword>
<reference evidence="2 3" key="1">
    <citation type="submission" date="2023-07" db="EMBL/GenBank/DDBJ databases">
        <title>Genomic Encyclopedia of Type Strains, Phase IV (KMG-IV): sequencing the most valuable type-strain genomes for metagenomic binning, comparative biology and taxonomic classification.</title>
        <authorList>
            <person name="Goeker M."/>
        </authorList>
    </citation>
    <scope>NUCLEOTIDE SEQUENCE [LARGE SCALE GENOMIC DNA]</scope>
    <source>
        <strain evidence="2 3">DSM 100301</strain>
    </source>
</reference>
<feature type="signal peptide" evidence="1">
    <location>
        <begin position="1"/>
        <end position="25"/>
    </location>
</feature>
<evidence type="ECO:0000313" key="3">
    <source>
        <dbReference type="Proteomes" id="UP001235269"/>
    </source>
</evidence>
<dbReference type="RefSeq" id="WP_307160377.1">
    <property type="nucleotide sequence ID" value="NZ_JAUSWH010000028.1"/>
</dbReference>
<dbReference type="Proteomes" id="UP001235269">
    <property type="component" value="Unassembled WGS sequence"/>
</dbReference>
<comment type="caution">
    <text evidence="2">The sequence shown here is derived from an EMBL/GenBank/DDBJ whole genome shotgun (WGS) entry which is preliminary data.</text>
</comment>
<accession>A0ABU0IJ54</accession>
<proteinExistence type="predicted"/>
<feature type="chain" id="PRO_5045212202" evidence="1">
    <location>
        <begin position="26"/>
        <end position="356"/>
    </location>
</feature>
<sequence length="356" mass="38123">MLSRSYRLLASFLIPVVLTASPTFADRRCTDPDTGERLSYPENVLIELGGLAVNPDGTTASYTVGDHGYTYLANGVNLVGKPRIPCAPKANNIKCRNEWLKAEAQGFRAGSPVFCVFAMEVVPIEENKPRVPCERELGDGRFLVGDGKGRPKIGENVPTATGGTTQTYVSTTALKHLVGGGVVSVDAAKVPGIVVPRSHSGLLGSVAWVSYKGRATFALVTDIGPRFGEASIALHQMLQYGSLQNLQPVGPIPKDQRCSTSELKLKAPFQSKPDHSEDVCRRGRTVETATDIRAYAGIEDGVTTIILPDVKPRSEGGVIQSDLATVSLSELANKGGYTEKKLKQMASCRLKQGEKP</sequence>
<evidence type="ECO:0000313" key="2">
    <source>
        <dbReference type="EMBL" id="MDQ0458281.1"/>
    </source>
</evidence>
<protein>
    <submittedName>
        <fullName evidence="2">Uncharacterized protein</fullName>
    </submittedName>
</protein>